<accession>A0ABU6QEJ5</accession>
<keyword evidence="2" id="KW-1185">Reference proteome</keyword>
<name>A0ABU6QEJ5_9FABA</name>
<reference evidence="1 2" key="1">
    <citation type="journal article" date="2023" name="Plants (Basel)">
        <title>Bridging the Gap: Combining Genomics and Transcriptomics Approaches to Understand Stylosanthes scabra, an Orphan Legume from the Brazilian Caatinga.</title>
        <authorList>
            <person name="Ferreira-Neto J.R.C."/>
            <person name="da Silva M.D."/>
            <person name="Binneck E."/>
            <person name="de Melo N.F."/>
            <person name="da Silva R.H."/>
            <person name="de Melo A.L.T.M."/>
            <person name="Pandolfi V."/>
            <person name="Bustamante F.O."/>
            <person name="Brasileiro-Vidal A.C."/>
            <person name="Benko-Iseppon A.M."/>
        </authorList>
    </citation>
    <scope>NUCLEOTIDE SEQUENCE [LARGE SCALE GENOMIC DNA]</scope>
    <source>
        <tissue evidence="1">Leaves</tissue>
    </source>
</reference>
<proteinExistence type="predicted"/>
<dbReference type="Proteomes" id="UP001341840">
    <property type="component" value="Unassembled WGS sequence"/>
</dbReference>
<sequence length="84" mass="9290">MFLTANQHVSRANPRVLLVAVSSLVVAFSRRSSNQRTLNATVIPLGKTSIDFSTLDEMLGEGVAEGIWMMIRDAVAQEMHEIPY</sequence>
<organism evidence="1 2">
    <name type="scientific">Stylosanthes scabra</name>
    <dbReference type="NCBI Taxonomy" id="79078"/>
    <lineage>
        <taxon>Eukaryota</taxon>
        <taxon>Viridiplantae</taxon>
        <taxon>Streptophyta</taxon>
        <taxon>Embryophyta</taxon>
        <taxon>Tracheophyta</taxon>
        <taxon>Spermatophyta</taxon>
        <taxon>Magnoliopsida</taxon>
        <taxon>eudicotyledons</taxon>
        <taxon>Gunneridae</taxon>
        <taxon>Pentapetalae</taxon>
        <taxon>rosids</taxon>
        <taxon>fabids</taxon>
        <taxon>Fabales</taxon>
        <taxon>Fabaceae</taxon>
        <taxon>Papilionoideae</taxon>
        <taxon>50 kb inversion clade</taxon>
        <taxon>dalbergioids sensu lato</taxon>
        <taxon>Dalbergieae</taxon>
        <taxon>Pterocarpus clade</taxon>
        <taxon>Stylosanthes</taxon>
    </lineage>
</organism>
<evidence type="ECO:0000313" key="2">
    <source>
        <dbReference type="Proteomes" id="UP001341840"/>
    </source>
</evidence>
<comment type="caution">
    <text evidence="1">The sequence shown here is derived from an EMBL/GenBank/DDBJ whole genome shotgun (WGS) entry which is preliminary data.</text>
</comment>
<dbReference type="EMBL" id="JASCZI010000236">
    <property type="protein sequence ID" value="MED6110356.1"/>
    <property type="molecule type" value="Genomic_DNA"/>
</dbReference>
<protein>
    <submittedName>
        <fullName evidence="1">Uncharacterized protein</fullName>
    </submittedName>
</protein>
<evidence type="ECO:0000313" key="1">
    <source>
        <dbReference type="EMBL" id="MED6110356.1"/>
    </source>
</evidence>
<gene>
    <name evidence="1" type="ORF">PIB30_042002</name>
</gene>